<dbReference type="EMBL" id="CAACYI010000001">
    <property type="protein sequence ID" value="VFB17214.1"/>
    <property type="molecule type" value="Genomic_DNA"/>
</dbReference>
<dbReference type="InterPro" id="IPR009414">
    <property type="entry name" value="DUF1064"/>
</dbReference>
<gene>
    <name evidence="1" type="ORF">NCTC13150_01801</name>
</gene>
<comment type="caution">
    <text evidence="1">The sequence shown here is derived from an EMBL/GenBank/DDBJ whole genome shotgun (WGS) entry which is preliminary data.</text>
</comment>
<sequence>MTYHSKYKAKKAIVDGITFDSKKEAGRYQELKLLERAGAIKDLSLQPNFLLQDKFKYKGKTERKIEYIADFQYYVVKDKRWVIEDVKGYKTDVYKLKRKLFLKQYGEAYEFTEI</sequence>
<accession>A0A8H2M6C6</accession>
<evidence type="ECO:0000313" key="1">
    <source>
        <dbReference type="EMBL" id="VFB17214.1"/>
    </source>
</evidence>
<organism evidence="1 2">
    <name type="scientific">Urinicoccus massiliensis</name>
    <dbReference type="NCBI Taxonomy" id="1723382"/>
    <lineage>
        <taxon>Bacteria</taxon>
        <taxon>Bacillati</taxon>
        <taxon>Bacillota</taxon>
        <taxon>Tissierellia</taxon>
        <taxon>Tissierellales</taxon>
        <taxon>Peptoniphilaceae</taxon>
        <taxon>Urinicoccus</taxon>
    </lineage>
</organism>
<evidence type="ECO:0000313" key="2">
    <source>
        <dbReference type="Proteomes" id="UP000377798"/>
    </source>
</evidence>
<dbReference type="Pfam" id="PF06356">
    <property type="entry name" value="DUF1064"/>
    <property type="match status" value="1"/>
</dbReference>
<dbReference type="AlphaFoldDB" id="A0A8H2M6C6"/>
<reference evidence="1 2" key="1">
    <citation type="submission" date="2019-02" db="EMBL/GenBank/DDBJ databases">
        <authorList>
            <consortium name="Pathogen Informatics"/>
        </authorList>
    </citation>
    <scope>NUCLEOTIDE SEQUENCE [LARGE SCALE GENOMIC DNA]</scope>
    <source>
        <strain evidence="1 2">3012STDY7089603</strain>
    </source>
</reference>
<dbReference type="Proteomes" id="UP000377798">
    <property type="component" value="Unassembled WGS sequence"/>
</dbReference>
<keyword evidence="2" id="KW-1185">Reference proteome</keyword>
<proteinExistence type="predicted"/>
<name>A0A8H2M6C6_9FIRM</name>
<protein>
    <submittedName>
        <fullName evidence="1">Protein of uncharacterized function (DUF1064)</fullName>
    </submittedName>
</protein>